<dbReference type="EMBL" id="JARPWY010000028">
    <property type="protein sequence ID" value="MDT2514807.1"/>
    <property type="molecule type" value="Genomic_DNA"/>
</dbReference>
<keyword evidence="1" id="KW-0472">Membrane</keyword>
<comment type="caution">
    <text evidence="3">The sequence shown here is derived from an EMBL/GenBank/DDBJ whole genome shotgun (WGS) entry which is preliminary data.</text>
</comment>
<proteinExistence type="predicted"/>
<name>A0AAJ2IN89_ENTAV</name>
<dbReference type="AlphaFoldDB" id="A0AAJ2IN89"/>
<dbReference type="GeneID" id="69568714"/>
<evidence type="ECO:0000313" key="4">
    <source>
        <dbReference type="Proteomes" id="UP001264335"/>
    </source>
</evidence>
<gene>
    <name evidence="3" type="primary">comGG</name>
    <name evidence="2" type="ORF">P7D43_11255</name>
    <name evidence="3" type="ORF">P7D79_11330</name>
</gene>
<dbReference type="EMBL" id="JARPWH010000036">
    <property type="protein sequence ID" value="MDT2402955.1"/>
    <property type="molecule type" value="Genomic_DNA"/>
</dbReference>
<keyword evidence="1" id="KW-1133">Transmembrane helix</keyword>
<dbReference type="Proteomes" id="UP001260773">
    <property type="component" value="Unassembled WGS sequence"/>
</dbReference>
<organism evidence="3 4">
    <name type="scientific">Enterococcus avium</name>
    <name type="common">Streptococcus avium</name>
    <dbReference type="NCBI Taxonomy" id="33945"/>
    <lineage>
        <taxon>Bacteria</taxon>
        <taxon>Bacillati</taxon>
        <taxon>Bacillota</taxon>
        <taxon>Bacilli</taxon>
        <taxon>Lactobacillales</taxon>
        <taxon>Enterococcaceae</taxon>
        <taxon>Enterococcus</taxon>
    </lineage>
</organism>
<dbReference type="InterPro" id="IPR047665">
    <property type="entry name" value="ComGG_streptococcus-type"/>
</dbReference>
<keyword evidence="1" id="KW-0812">Transmembrane</keyword>
<evidence type="ECO:0000313" key="3">
    <source>
        <dbReference type="EMBL" id="MDT2514807.1"/>
    </source>
</evidence>
<evidence type="ECO:0000313" key="2">
    <source>
        <dbReference type="EMBL" id="MDT2402955.1"/>
    </source>
</evidence>
<dbReference type="RefSeq" id="WP_225844327.1">
    <property type="nucleotide sequence ID" value="NZ_CABGUH010000002.1"/>
</dbReference>
<accession>A0AAJ2IN89</accession>
<feature type="transmembrane region" description="Helical" evidence="1">
    <location>
        <begin position="12"/>
        <end position="33"/>
    </location>
</feature>
<reference evidence="3 4" key="1">
    <citation type="submission" date="2023-03" db="EMBL/GenBank/DDBJ databases">
        <authorList>
            <person name="Shen W."/>
            <person name="Cai J."/>
        </authorList>
    </citation>
    <scope>NUCLEOTIDE SEQUENCE [LARGE SCALE GENOMIC DNA]</scope>
    <source>
        <strain evidence="2">P33-2</strain>
        <strain evidence="3 4">Y2</strain>
    </source>
</reference>
<dbReference type="NCBIfam" id="NF041014">
    <property type="entry name" value="pilin_ComGG_2"/>
    <property type="match status" value="1"/>
</dbReference>
<protein>
    <submittedName>
        <fullName evidence="3">Competence type IV pilus minor pilin ComGG</fullName>
    </submittedName>
</protein>
<dbReference type="Proteomes" id="UP001264335">
    <property type="component" value="Unassembled WGS sequence"/>
</dbReference>
<evidence type="ECO:0000256" key="1">
    <source>
        <dbReference type="SAM" id="Phobius"/>
    </source>
</evidence>
<sequence>MERRKKEHGSLNSQGGVLLSVLLAIFLFSFLLLNLTTSYHQTADLVERTEHLYQAKIAKELFLADYPKLKEKEGVWEFNKGELSYETEEDYVRIDVKIKKKTYQFCEKISTSNSSD</sequence>